<sequence>MSTIPFTNQGYRVIRELGCNLNGGRVTYLAQRINTDEKVVIKEFQFARSSVQSWSGFKAYEREIQVLQGLNHAGIPRYLDSFETPSGFCMVQEYKHAQSLSVARSFAFDEIKQIAVSVLSILIYLQNRIPPIFHRDIKPENILIDDNINVYLVDFGFARIGSHDMAMSSVAMGTLGFMAPEQIYNRQLTKSTDLYSLGATLICLLTGAKSAAMHTLIDEDGCIAFKHLVPQLSLGFIEWLSTMVQQKPKNRFKDANVALLALKPLDIVPLCVAKIDKTELEFTAGQIGEKLSQTITILNDNPETTLVAWCEVAPHSNDAPHTPHSHDWIDFTLRHFNGEKILCKVTIDTTYLMADKIYYRELLLHTNSAVEIQTIQIKIKTAALPIIQYKQPYASLLLLLLTSGAMAWTGAAVAAVIAAILMTVIGAGIVVVDDIVFGAAVASLVGCFLGVAAGPIFGTFLSVMVAIEFWCITKAGISHIETINQGVNQITFTTNLKKGFSQAIGIVMVVLTALLGSCGGLVLKTGVINFWVILTIASTSSSLAGIFICLPIYRRRLVGKYLKSEKRRIKP</sequence>
<evidence type="ECO:0000259" key="10">
    <source>
        <dbReference type="PROSITE" id="PS50011"/>
    </source>
</evidence>
<gene>
    <name evidence="11" type="ORF">DSM106972_059650</name>
</gene>
<accession>A0A3S1AK19</accession>
<dbReference type="Gene3D" id="1.10.510.10">
    <property type="entry name" value="Transferase(Phosphotransferase) domain 1"/>
    <property type="match status" value="1"/>
</dbReference>
<dbReference type="PANTHER" id="PTHR24363">
    <property type="entry name" value="SERINE/THREONINE PROTEIN KINASE"/>
    <property type="match status" value="1"/>
</dbReference>
<dbReference type="Proteomes" id="UP000271624">
    <property type="component" value="Unassembled WGS sequence"/>
</dbReference>
<dbReference type="InterPro" id="IPR011009">
    <property type="entry name" value="Kinase-like_dom_sf"/>
</dbReference>
<evidence type="ECO:0000256" key="6">
    <source>
        <dbReference type="ARBA" id="ARBA00022840"/>
    </source>
</evidence>
<dbReference type="AlphaFoldDB" id="A0A3S1AK19"/>
<keyword evidence="9" id="KW-0472">Membrane</keyword>
<evidence type="ECO:0000313" key="12">
    <source>
        <dbReference type="Proteomes" id="UP000271624"/>
    </source>
</evidence>
<dbReference type="PANTHER" id="PTHR24363:SF0">
    <property type="entry name" value="SERINE_THREONINE KINASE LIKE DOMAIN CONTAINING 1"/>
    <property type="match status" value="1"/>
</dbReference>
<name>A0A3S1AK19_9CYAN</name>
<dbReference type="GO" id="GO:0004674">
    <property type="term" value="F:protein serine/threonine kinase activity"/>
    <property type="evidence" value="ECO:0007669"/>
    <property type="project" value="UniProtKB-KW"/>
</dbReference>
<organism evidence="11 12">
    <name type="scientific">Dulcicalothrix desertica PCC 7102</name>
    <dbReference type="NCBI Taxonomy" id="232991"/>
    <lineage>
        <taxon>Bacteria</taxon>
        <taxon>Bacillati</taxon>
        <taxon>Cyanobacteriota</taxon>
        <taxon>Cyanophyceae</taxon>
        <taxon>Nostocales</taxon>
        <taxon>Calotrichaceae</taxon>
        <taxon>Dulcicalothrix</taxon>
    </lineage>
</organism>
<evidence type="ECO:0000256" key="3">
    <source>
        <dbReference type="ARBA" id="ARBA00022679"/>
    </source>
</evidence>
<feature type="transmembrane region" description="Helical" evidence="9">
    <location>
        <begin position="396"/>
        <end position="429"/>
    </location>
</feature>
<evidence type="ECO:0000256" key="8">
    <source>
        <dbReference type="ARBA" id="ARBA00048679"/>
    </source>
</evidence>
<dbReference type="InterPro" id="IPR000719">
    <property type="entry name" value="Prot_kinase_dom"/>
</dbReference>
<feature type="transmembrane region" description="Helical" evidence="9">
    <location>
        <begin position="503"/>
        <end position="522"/>
    </location>
</feature>
<evidence type="ECO:0000256" key="1">
    <source>
        <dbReference type="ARBA" id="ARBA00012513"/>
    </source>
</evidence>
<evidence type="ECO:0000256" key="9">
    <source>
        <dbReference type="SAM" id="Phobius"/>
    </source>
</evidence>
<reference evidence="11" key="1">
    <citation type="submission" date="2018-12" db="EMBL/GenBank/DDBJ databases">
        <authorList>
            <person name="Will S."/>
            <person name="Neumann-Schaal M."/>
            <person name="Henke P."/>
        </authorList>
    </citation>
    <scope>NUCLEOTIDE SEQUENCE</scope>
    <source>
        <strain evidence="11">PCC 7102</strain>
    </source>
</reference>
<dbReference type="CDD" id="cd14014">
    <property type="entry name" value="STKc_PknB_like"/>
    <property type="match status" value="1"/>
</dbReference>
<feature type="transmembrane region" description="Helical" evidence="9">
    <location>
        <begin position="435"/>
        <end position="467"/>
    </location>
</feature>
<keyword evidence="3" id="KW-0808">Transferase</keyword>
<feature type="domain" description="Protein kinase" evidence="10">
    <location>
        <begin position="11"/>
        <end position="266"/>
    </location>
</feature>
<dbReference type="SMART" id="SM00220">
    <property type="entry name" value="S_TKc"/>
    <property type="match status" value="1"/>
</dbReference>
<keyword evidence="9" id="KW-0812">Transmembrane</keyword>
<reference evidence="11" key="2">
    <citation type="journal article" date="2019" name="Genome Biol. Evol.">
        <title>Day and night: Metabolic profiles and evolutionary relationships of six axenic non-marine cyanobacteria.</title>
        <authorList>
            <person name="Will S.E."/>
            <person name="Henke P."/>
            <person name="Boedeker C."/>
            <person name="Huang S."/>
            <person name="Brinkmann H."/>
            <person name="Rohde M."/>
            <person name="Jarek M."/>
            <person name="Friedl T."/>
            <person name="Seufert S."/>
            <person name="Schumacher M."/>
            <person name="Overmann J."/>
            <person name="Neumann-Schaal M."/>
            <person name="Petersen J."/>
        </authorList>
    </citation>
    <scope>NUCLEOTIDE SEQUENCE [LARGE SCALE GENOMIC DNA]</scope>
    <source>
        <strain evidence="11">PCC 7102</strain>
    </source>
</reference>
<dbReference type="EC" id="2.7.11.1" evidence="1"/>
<dbReference type="SUPFAM" id="SSF56112">
    <property type="entry name" value="Protein kinase-like (PK-like)"/>
    <property type="match status" value="1"/>
</dbReference>
<comment type="catalytic activity">
    <reaction evidence="7">
        <text>L-threonyl-[protein] + ATP = O-phospho-L-threonyl-[protein] + ADP + H(+)</text>
        <dbReference type="Rhea" id="RHEA:46608"/>
        <dbReference type="Rhea" id="RHEA-COMP:11060"/>
        <dbReference type="Rhea" id="RHEA-COMP:11605"/>
        <dbReference type="ChEBI" id="CHEBI:15378"/>
        <dbReference type="ChEBI" id="CHEBI:30013"/>
        <dbReference type="ChEBI" id="CHEBI:30616"/>
        <dbReference type="ChEBI" id="CHEBI:61977"/>
        <dbReference type="ChEBI" id="CHEBI:456216"/>
        <dbReference type="EC" id="2.7.11.1"/>
    </reaction>
</comment>
<dbReference type="OrthoDB" id="504485at2"/>
<evidence type="ECO:0000256" key="2">
    <source>
        <dbReference type="ARBA" id="ARBA00022527"/>
    </source>
</evidence>
<evidence type="ECO:0000256" key="4">
    <source>
        <dbReference type="ARBA" id="ARBA00022741"/>
    </source>
</evidence>
<comment type="catalytic activity">
    <reaction evidence="8">
        <text>L-seryl-[protein] + ATP = O-phospho-L-seryl-[protein] + ADP + H(+)</text>
        <dbReference type="Rhea" id="RHEA:17989"/>
        <dbReference type="Rhea" id="RHEA-COMP:9863"/>
        <dbReference type="Rhea" id="RHEA-COMP:11604"/>
        <dbReference type="ChEBI" id="CHEBI:15378"/>
        <dbReference type="ChEBI" id="CHEBI:29999"/>
        <dbReference type="ChEBI" id="CHEBI:30616"/>
        <dbReference type="ChEBI" id="CHEBI:83421"/>
        <dbReference type="ChEBI" id="CHEBI:456216"/>
        <dbReference type="EC" id="2.7.11.1"/>
    </reaction>
</comment>
<dbReference type="EMBL" id="RSCL01000016">
    <property type="protein sequence ID" value="RUT02487.1"/>
    <property type="molecule type" value="Genomic_DNA"/>
</dbReference>
<comment type="caution">
    <text evidence="11">The sequence shown here is derived from an EMBL/GenBank/DDBJ whole genome shotgun (WGS) entry which is preliminary data.</text>
</comment>
<evidence type="ECO:0000256" key="5">
    <source>
        <dbReference type="ARBA" id="ARBA00022777"/>
    </source>
</evidence>
<dbReference type="RefSeq" id="WP_127084191.1">
    <property type="nucleotide sequence ID" value="NZ_RSCL01000016.1"/>
</dbReference>
<evidence type="ECO:0000313" key="11">
    <source>
        <dbReference type="EMBL" id="RUT02487.1"/>
    </source>
</evidence>
<keyword evidence="9" id="KW-1133">Transmembrane helix</keyword>
<dbReference type="Pfam" id="PF00069">
    <property type="entry name" value="Pkinase"/>
    <property type="match status" value="1"/>
</dbReference>
<dbReference type="InterPro" id="IPR008271">
    <property type="entry name" value="Ser/Thr_kinase_AS"/>
</dbReference>
<keyword evidence="2" id="KW-0723">Serine/threonine-protein kinase</keyword>
<feature type="transmembrane region" description="Helical" evidence="9">
    <location>
        <begin position="528"/>
        <end position="553"/>
    </location>
</feature>
<dbReference type="PROSITE" id="PS00108">
    <property type="entry name" value="PROTEIN_KINASE_ST"/>
    <property type="match status" value="1"/>
</dbReference>
<evidence type="ECO:0000256" key="7">
    <source>
        <dbReference type="ARBA" id="ARBA00047899"/>
    </source>
</evidence>
<keyword evidence="12" id="KW-1185">Reference proteome</keyword>
<dbReference type="GO" id="GO:0005524">
    <property type="term" value="F:ATP binding"/>
    <property type="evidence" value="ECO:0007669"/>
    <property type="project" value="UniProtKB-KW"/>
</dbReference>
<dbReference type="PROSITE" id="PS50011">
    <property type="entry name" value="PROTEIN_KINASE_DOM"/>
    <property type="match status" value="1"/>
</dbReference>
<proteinExistence type="predicted"/>
<keyword evidence="4" id="KW-0547">Nucleotide-binding</keyword>
<keyword evidence="6" id="KW-0067">ATP-binding</keyword>
<keyword evidence="5" id="KW-0418">Kinase</keyword>
<protein>
    <recommendedName>
        <fullName evidence="1">non-specific serine/threonine protein kinase</fullName>
        <ecNumber evidence="1">2.7.11.1</ecNumber>
    </recommendedName>
</protein>